<dbReference type="Gene3D" id="1.10.10.60">
    <property type="entry name" value="Homeodomain-like"/>
    <property type="match status" value="1"/>
</dbReference>
<dbReference type="InterPro" id="IPR036271">
    <property type="entry name" value="Tet_transcr_reg_TetR-rel_C_sf"/>
</dbReference>
<dbReference type="Pfam" id="PF00440">
    <property type="entry name" value="TetR_N"/>
    <property type="match status" value="1"/>
</dbReference>
<evidence type="ECO:0000313" key="6">
    <source>
        <dbReference type="EMBL" id="VYT46420.1"/>
    </source>
</evidence>
<evidence type="ECO:0000256" key="2">
    <source>
        <dbReference type="ARBA" id="ARBA00023125"/>
    </source>
</evidence>
<evidence type="ECO:0000256" key="3">
    <source>
        <dbReference type="ARBA" id="ARBA00023163"/>
    </source>
</evidence>
<sequence>MKGKGLTISSIVEAATELVIENGYNNFSMRELAKKLHCKAASLYNHIEGIDDINREIGSYASELMNDALEKAVAGKSRDAAIEAIAYEYRDFVKNNYELYRAIMGMPALKHDESLALGRESVRVIRQVVAQYGISRENAINYSRCFRAALHGYISYEMSGYYTATNVTADESFRFLIQIYVKWANQMEDEQKAQTEERT</sequence>
<evidence type="ECO:0000256" key="4">
    <source>
        <dbReference type="PROSITE-ProRule" id="PRU00335"/>
    </source>
</evidence>
<dbReference type="InterPro" id="IPR001647">
    <property type="entry name" value="HTH_TetR"/>
</dbReference>
<feature type="DNA-binding region" description="H-T-H motif" evidence="4">
    <location>
        <begin position="28"/>
        <end position="47"/>
    </location>
</feature>
<dbReference type="Gene3D" id="1.10.357.10">
    <property type="entry name" value="Tetracycline Repressor, domain 2"/>
    <property type="match status" value="1"/>
</dbReference>
<name>A0A6N2WXS3_9FIRM</name>
<dbReference type="SUPFAM" id="SSF46689">
    <property type="entry name" value="Homeodomain-like"/>
    <property type="match status" value="1"/>
</dbReference>
<dbReference type="SUPFAM" id="SSF48498">
    <property type="entry name" value="Tetracyclin repressor-like, C-terminal domain"/>
    <property type="match status" value="1"/>
</dbReference>
<dbReference type="InterPro" id="IPR050109">
    <property type="entry name" value="HTH-type_TetR-like_transc_reg"/>
</dbReference>
<keyword evidence="2 4" id="KW-0238">DNA-binding</keyword>
<evidence type="ECO:0000259" key="5">
    <source>
        <dbReference type="PROSITE" id="PS50977"/>
    </source>
</evidence>
<organism evidence="6">
    <name type="scientific">Enterocloster bolteae</name>
    <dbReference type="NCBI Taxonomy" id="208479"/>
    <lineage>
        <taxon>Bacteria</taxon>
        <taxon>Bacillati</taxon>
        <taxon>Bacillota</taxon>
        <taxon>Clostridia</taxon>
        <taxon>Lachnospirales</taxon>
        <taxon>Lachnospiraceae</taxon>
        <taxon>Enterocloster</taxon>
    </lineage>
</organism>
<dbReference type="EMBL" id="CACRTF010000017">
    <property type="protein sequence ID" value="VYT46420.1"/>
    <property type="molecule type" value="Genomic_DNA"/>
</dbReference>
<dbReference type="InterPro" id="IPR009057">
    <property type="entry name" value="Homeodomain-like_sf"/>
</dbReference>
<gene>
    <name evidence="6" type="ORF">CBLFYP116_04097</name>
</gene>
<keyword evidence="1" id="KW-0805">Transcription regulation</keyword>
<dbReference type="InterPro" id="IPR025996">
    <property type="entry name" value="MT1864/Rv1816-like_C"/>
</dbReference>
<dbReference type="PANTHER" id="PTHR30055:SF234">
    <property type="entry name" value="HTH-TYPE TRANSCRIPTIONAL REGULATOR BETI"/>
    <property type="match status" value="1"/>
</dbReference>
<feature type="domain" description="HTH tetR-type" evidence="5">
    <location>
        <begin position="5"/>
        <end position="65"/>
    </location>
</feature>
<accession>A0A6N2WXS3</accession>
<keyword evidence="3" id="KW-0804">Transcription</keyword>
<protein>
    <submittedName>
        <fullName evidence="6">Bacterial regulatory proteins, tetR family</fullName>
    </submittedName>
</protein>
<proteinExistence type="predicted"/>
<dbReference type="RefSeq" id="WP_024726157.1">
    <property type="nucleotide sequence ID" value="NZ_CACRTF010000017.1"/>
</dbReference>
<evidence type="ECO:0000256" key="1">
    <source>
        <dbReference type="ARBA" id="ARBA00023015"/>
    </source>
</evidence>
<dbReference type="PROSITE" id="PS50977">
    <property type="entry name" value="HTH_TETR_2"/>
    <property type="match status" value="1"/>
</dbReference>
<dbReference type="GO" id="GO:0003700">
    <property type="term" value="F:DNA-binding transcription factor activity"/>
    <property type="evidence" value="ECO:0007669"/>
    <property type="project" value="TreeGrafter"/>
</dbReference>
<dbReference type="Pfam" id="PF13305">
    <property type="entry name" value="TetR_C_33"/>
    <property type="match status" value="1"/>
</dbReference>
<dbReference type="GO" id="GO:0000976">
    <property type="term" value="F:transcription cis-regulatory region binding"/>
    <property type="evidence" value="ECO:0007669"/>
    <property type="project" value="TreeGrafter"/>
</dbReference>
<dbReference type="PANTHER" id="PTHR30055">
    <property type="entry name" value="HTH-TYPE TRANSCRIPTIONAL REGULATOR RUTR"/>
    <property type="match status" value="1"/>
</dbReference>
<reference evidence="6" key="1">
    <citation type="submission" date="2019-11" db="EMBL/GenBank/DDBJ databases">
        <authorList>
            <person name="Feng L."/>
        </authorList>
    </citation>
    <scope>NUCLEOTIDE SEQUENCE</scope>
    <source>
        <strain evidence="6">CbolteaeLFYP116</strain>
    </source>
</reference>
<dbReference type="AlphaFoldDB" id="A0A6N2WXS3"/>